<proteinExistence type="predicted"/>
<protein>
    <submittedName>
        <fullName evidence="1">Uncharacterized protein</fullName>
    </submittedName>
</protein>
<organism evidence="1 2">
    <name type="scientific">Panicum virgatum</name>
    <name type="common">Blackwell switchgrass</name>
    <dbReference type="NCBI Taxonomy" id="38727"/>
    <lineage>
        <taxon>Eukaryota</taxon>
        <taxon>Viridiplantae</taxon>
        <taxon>Streptophyta</taxon>
        <taxon>Embryophyta</taxon>
        <taxon>Tracheophyta</taxon>
        <taxon>Spermatophyta</taxon>
        <taxon>Magnoliopsida</taxon>
        <taxon>Liliopsida</taxon>
        <taxon>Poales</taxon>
        <taxon>Poaceae</taxon>
        <taxon>PACMAD clade</taxon>
        <taxon>Panicoideae</taxon>
        <taxon>Panicodae</taxon>
        <taxon>Paniceae</taxon>
        <taxon>Panicinae</taxon>
        <taxon>Panicum</taxon>
        <taxon>Panicum sect. Hiantes</taxon>
    </lineage>
</organism>
<keyword evidence="2" id="KW-1185">Reference proteome</keyword>
<evidence type="ECO:0000313" key="2">
    <source>
        <dbReference type="Proteomes" id="UP000823388"/>
    </source>
</evidence>
<dbReference type="PANTHER" id="PTHR33526">
    <property type="entry name" value="OS07G0123800 PROTEIN"/>
    <property type="match status" value="1"/>
</dbReference>
<dbReference type="PANTHER" id="PTHR33526:SF1">
    <property type="entry name" value="EXPRESSED PROTEIN"/>
    <property type="match status" value="1"/>
</dbReference>
<accession>A0A8T0NBP1</accession>
<name>A0A8T0NBP1_PANVG</name>
<comment type="caution">
    <text evidence="1">The sequence shown here is derived from an EMBL/GenBank/DDBJ whole genome shotgun (WGS) entry which is preliminary data.</text>
</comment>
<sequence length="158" mass="16866">MTMSRGCRLRWLWRAPARALGRARDLYVRRMTACAGYAPSHAAFGYPVFAPPAALSRSHSAAGSDWGAGSGADEDLRELVRAASERRAEQLRAELRAVARSQSMAAALTMARIDEDAPCDDFGAGDGPGALLGARSQSCIGGDARRRARVHRKVAALV</sequence>
<dbReference type="PIRSF" id="PIRSF031279">
    <property type="entry name" value="UCP031279"/>
    <property type="match status" value="1"/>
</dbReference>
<dbReference type="InterPro" id="IPR016972">
    <property type="entry name" value="UCP031279"/>
</dbReference>
<dbReference type="EMBL" id="CM029053">
    <property type="protein sequence ID" value="KAG2545609.1"/>
    <property type="molecule type" value="Genomic_DNA"/>
</dbReference>
<evidence type="ECO:0000313" key="1">
    <source>
        <dbReference type="EMBL" id="KAG2545609.1"/>
    </source>
</evidence>
<reference evidence="1" key="1">
    <citation type="submission" date="2020-05" db="EMBL/GenBank/DDBJ databases">
        <title>WGS assembly of Panicum virgatum.</title>
        <authorList>
            <person name="Lovell J.T."/>
            <person name="Jenkins J."/>
            <person name="Shu S."/>
            <person name="Juenger T.E."/>
            <person name="Schmutz J."/>
        </authorList>
    </citation>
    <scope>NUCLEOTIDE SEQUENCE</scope>
    <source>
        <strain evidence="1">AP13</strain>
    </source>
</reference>
<gene>
    <name evidence="1" type="ORF">PVAP13_9KG015579</name>
</gene>
<dbReference type="OrthoDB" id="694638at2759"/>
<dbReference type="Proteomes" id="UP000823388">
    <property type="component" value="Chromosome 9K"/>
</dbReference>
<dbReference type="AlphaFoldDB" id="A0A8T0NBP1"/>